<dbReference type="GO" id="GO:0010255">
    <property type="term" value="P:glucose mediated signaling pathway"/>
    <property type="evidence" value="ECO:0007669"/>
    <property type="project" value="EnsemblFungi"/>
</dbReference>
<evidence type="ECO:0000256" key="1">
    <source>
        <dbReference type="SAM" id="MobiDB-lite"/>
    </source>
</evidence>
<feature type="region of interest" description="Disordered" evidence="1">
    <location>
        <begin position="103"/>
        <end position="134"/>
    </location>
</feature>
<feature type="compositionally biased region" description="Low complexity" evidence="1">
    <location>
        <begin position="704"/>
        <end position="716"/>
    </location>
</feature>
<dbReference type="InterPro" id="IPR015915">
    <property type="entry name" value="Kelch-typ_b-propeller"/>
</dbReference>
<protein>
    <submittedName>
        <fullName evidence="2">Uncharacterized protein</fullName>
    </submittedName>
</protein>
<dbReference type="eggNOG" id="ENOG502QV98">
    <property type="taxonomic scope" value="Eukaryota"/>
</dbReference>
<dbReference type="GO" id="GO:0032794">
    <property type="term" value="F:GTPase activating protein binding"/>
    <property type="evidence" value="ECO:0007669"/>
    <property type="project" value="EnsemblFungi"/>
</dbReference>
<evidence type="ECO:0000313" key="3">
    <source>
        <dbReference type="Proteomes" id="UP000001640"/>
    </source>
</evidence>
<dbReference type="InParanoid" id="G0V774"/>
<dbReference type="GO" id="GO:0001403">
    <property type="term" value="P:invasive growth in response to glucose limitation"/>
    <property type="evidence" value="ECO:0007669"/>
    <property type="project" value="EnsemblFungi"/>
</dbReference>
<dbReference type="PANTHER" id="PTHR23244:SF471">
    <property type="entry name" value="GUANINE NUCLEOTIDE-BINDING PROTEIN SUBUNIT BETA 1-RELATED"/>
    <property type="match status" value="1"/>
</dbReference>
<dbReference type="KEGG" id="ncs:NCAS_0A07640"/>
<feature type="compositionally biased region" description="Low complexity" evidence="1">
    <location>
        <begin position="116"/>
        <end position="129"/>
    </location>
</feature>
<dbReference type="GO" id="GO:0007124">
    <property type="term" value="P:pseudohyphal growth"/>
    <property type="evidence" value="ECO:0007669"/>
    <property type="project" value="EnsemblFungi"/>
</dbReference>
<feature type="compositionally biased region" description="Polar residues" evidence="1">
    <location>
        <begin position="104"/>
        <end position="115"/>
    </location>
</feature>
<dbReference type="OrthoDB" id="10251809at2759"/>
<feature type="region of interest" description="Disordered" evidence="1">
    <location>
        <begin position="168"/>
        <end position="203"/>
    </location>
</feature>
<name>G0V774_NAUCA</name>
<dbReference type="OMA" id="GHRMESI"/>
<organism evidence="2 3">
    <name type="scientific">Naumovozyma castellii</name>
    <name type="common">Yeast</name>
    <name type="synonym">Saccharomyces castellii</name>
    <dbReference type="NCBI Taxonomy" id="27288"/>
    <lineage>
        <taxon>Eukaryota</taxon>
        <taxon>Fungi</taxon>
        <taxon>Dikarya</taxon>
        <taxon>Ascomycota</taxon>
        <taxon>Saccharomycotina</taxon>
        <taxon>Saccharomycetes</taxon>
        <taxon>Saccharomycetales</taxon>
        <taxon>Saccharomycetaceae</taxon>
        <taxon>Naumovozyma</taxon>
    </lineage>
</organism>
<feature type="compositionally biased region" description="Low complexity" evidence="1">
    <location>
        <begin position="177"/>
        <end position="200"/>
    </location>
</feature>
<feature type="compositionally biased region" description="Polar residues" evidence="1">
    <location>
        <begin position="653"/>
        <end position="662"/>
    </location>
</feature>
<evidence type="ECO:0000313" key="2">
    <source>
        <dbReference type="EMBL" id="CCC67322.1"/>
    </source>
</evidence>
<reference key="2">
    <citation type="submission" date="2011-08" db="EMBL/GenBank/DDBJ databases">
        <title>Genome sequence of Naumovozyma castellii.</title>
        <authorList>
            <person name="Gordon J.L."/>
            <person name="Armisen D."/>
            <person name="Proux-Wera E."/>
            <person name="OhEigeartaigh S.S."/>
            <person name="Byrne K.P."/>
            <person name="Wolfe K.H."/>
        </authorList>
    </citation>
    <scope>NUCLEOTIDE SEQUENCE</scope>
    <source>
        <strain>Type strain:CBS 4309</strain>
    </source>
</reference>
<dbReference type="PANTHER" id="PTHR23244">
    <property type="entry name" value="KELCH REPEAT DOMAIN"/>
    <property type="match status" value="1"/>
</dbReference>
<dbReference type="AlphaFoldDB" id="G0V774"/>
<dbReference type="EMBL" id="HE576752">
    <property type="protein sequence ID" value="CCC67322.1"/>
    <property type="molecule type" value="Genomic_DNA"/>
</dbReference>
<feature type="region of interest" description="Disordered" evidence="1">
    <location>
        <begin position="652"/>
        <end position="720"/>
    </location>
</feature>
<dbReference type="HOGENOM" id="CLU_015198_0_0_1"/>
<dbReference type="GeneID" id="96900801"/>
<dbReference type="GO" id="GO:0046580">
    <property type="term" value="P:negative regulation of Ras protein signal transduction"/>
    <property type="evidence" value="ECO:0007669"/>
    <property type="project" value="EnsemblFungi"/>
</dbReference>
<dbReference type="InterPro" id="IPR011043">
    <property type="entry name" value="Gal_Oxase/kelch_b-propeller"/>
</dbReference>
<dbReference type="Gene3D" id="2.120.10.80">
    <property type="entry name" value="Kelch-type beta propeller"/>
    <property type="match status" value="2"/>
</dbReference>
<gene>
    <name evidence="2" type="primary">NCAS0A07640</name>
    <name evidence="2" type="ordered locus">NCAS_0A07640</name>
</gene>
<accession>G0V774</accession>
<dbReference type="GO" id="GO:0005886">
    <property type="term" value="C:plasma membrane"/>
    <property type="evidence" value="ECO:0007669"/>
    <property type="project" value="EnsemblFungi"/>
</dbReference>
<dbReference type="GO" id="GO:0004862">
    <property type="term" value="F:cAMP-dependent protein kinase inhibitor activity"/>
    <property type="evidence" value="ECO:0007669"/>
    <property type="project" value="EnsemblFungi"/>
</dbReference>
<sequence length="913" mass="102320">MDPNRLYDNVLGNMDAPPMNTTRSASQGGIDPLQVELQHRLNIQDTLPKDEYYHSMEARYKPLPYVSNYTSVLATLQQRGEPINHRNIAIKNELALKKYYSFRKPSNPNNTTSLRSGSVASSTDSSSSSTGQNDRAMIDSLLESFLTSSHEPMLTERKKHLVSHTLAEINAPPPRRASTNFSTSSTATNSRKSSASQQRQQEQESAEFTAPYLKYYQRLLTVNLRGWDILKRYNLWLPTVRPDFQNILLSNRTPPSNNINQSEKIGEMDMVERMQEKTNPLFIGGANYVPEQYDTYAGSSLVTSLFSELKLPAFTYHCSVNINDSIYILGGLIPCYQYDEEAPNLHDFVVDPIKNLPPPILEEIINDPSMISNPYLYFTNLSSNHLSKPEISGHIPPPLICAQGSKLTERHIFFYGGFELKTESTYDNEGRFYLKKSVFLNNDGYILDTMTFKFTKVEIISQQQSSTSTLSSVSTAKKAMPSMKHPTGSSHNNVYSNMPPRFGHILFSTNEIPSSVDDSNFSASHSYSILVFGGYTQTTDDKYIAMNDLWKIEVPVQMRGKRGYCKFADTAMATLITKENCKDEWPCERGFVSVCSIDKSILESYNFETELLENLEKNFRIEDEDDTTTNTDSKIESKNLSKRLFFNTKKDVSSSGINLGSTSKDHPPVPQLHSPTGNKPLGSKNGIQSVPMQKRGTGSHETEGSSSNKSNLLINNHGSKNNNTGKKMIIIHGGSNDHKVYGDMWWFDVEMEKWTKIDMYAETNDAKEGLVNCDLALVGHTMAIIGHYAISVGGLIQQDVDTLFISEDTPAQNDEPNADLPVGSFMINIINLNRQCLRDQKVVINSKQRWPIIKGGDKINKSDLVMSIACRSHLSNDGIVMIGGILAKRSNIKEIFLRGAVIECFLPSTSSLM</sequence>
<dbReference type="SUPFAM" id="SSF117281">
    <property type="entry name" value="Kelch motif"/>
    <property type="match status" value="1"/>
</dbReference>
<dbReference type="STRING" id="1064592.G0V774"/>
<reference evidence="2 3" key="1">
    <citation type="journal article" date="2011" name="Proc. Natl. Acad. Sci. U.S.A.">
        <title>Evolutionary erosion of yeast sex chromosomes by mating-type switching accidents.</title>
        <authorList>
            <person name="Gordon J.L."/>
            <person name="Armisen D."/>
            <person name="Proux-Wera E."/>
            <person name="Oheigeartaigh S.S."/>
            <person name="Byrne K.P."/>
            <person name="Wolfe K.H."/>
        </authorList>
    </citation>
    <scope>NUCLEOTIDE SEQUENCE [LARGE SCALE GENOMIC DNA]</scope>
    <source>
        <strain evidence="3">ATCC 76901 / BCRC 22586 / CBS 4309 / NBRC 1992 / NRRL Y-12630</strain>
    </source>
</reference>
<dbReference type="RefSeq" id="XP_003673703.1">
    <property type="nucleotide sequence ID" value="XM_003673655.1"/>
</dbReference>
<dbReference type="SUPFAM" id="SSF50965">
    <property type="entry name" value="Galactose oxidase, central domain"/>
    <property type="match status" value="1"/>
</dbReference>
<keyword evidence="3" id="KW-1185">Reference proteome</keyword>
<dbReference type="Proteomes" id="UP000001640">
    <property type="component" value="Chromosome 1"/>
</dbReference>
<proteinExistence type="predicted"/>